<dbReference type="KEGG" id="dmm:dnm_052910"/>
<protein>
    <submittedName>
        <fullName evidence="1">Uncharacterized protein</fullName>
    </submittedName>
</protein>
<dbReference type="AlphaFoldDB" id="A0A975BPH3"/>
<reference evidence="1" key="1">
    <citation type="journal article" date="2021" name="Microb. Physiol.">
        <title>Proteogenomic Insights into the Physiology of Marine, Sulfate-Reducing, Filamentous Desulfonema limicola and Desulfonema magnum.</title>
        <authorList>
            <person name="Schnaars V."/>
            <person name="Wohlbrand L."/>
            <person name="Scheve S."/>
            <person name="Hinrichs C."/>
            <person name="Reinhardt R."/>
            <person name="Rabus R."/>
        </authorList>
    </citation>
    <scope>NUCLEOTIDE SEQUENCE</scope>
    <source>
        <strain evidence="1">4be13</strain>
    </source>
</reference>
<name>A0A975BPH3_9BACT</name>
<accession>A0A975BPH3</accession>
<dbReference type="RefSeq" id="WP_207677968.1">
    <property type="nucleotide sequence ID" value="NZ_CP061800.1"/>
</dbReference>
<sequence length="553" mass="63319">MAKYYLRMEAVNLYAFIGDTYDLSTIRGGGLLLLESAKQVQTKFSSALTVISTGASIGFFSFEAEDDANAEALRRNVAEFLRNDENLQHATFVVDFEKADKDFLQTREMVLAKNRWRQFQQPTVVIPEPNEHMDHFCPLDKVRPGTEKSKVKGKEEIISKSVAQRRSHGIDQKKRDFYISEIGEFCGSAITADFVSNLESLTDDTEQGNLHHKMAVIYLDGNGFTKIRNKYCNDENTLRQFDIQLRGFRADALKALLDRMDDGSYRDKDERYRLETLLWGGDELIWVVPAWKGWNVLDCFYTASASWEFAGQRLTHAGAMVFCHHKAPIHRITHLCQDLADSAKAATYFKLTRQSFSALKKEGFPDLIEKLTSLRDTVYEGKADLIYALSRTLEKDQFDQHNALILKHAEKAAGREQNLFQYLVLESFDHIGSDLETYRNLQCPIPWKISFSGEDMADMADNIRALKADFPRGQIYKAVHSALFSVKENQEQASYYDQFEERLKQILPEEVFNKAEKLISGGYFGTSPGAWLHLAELWDYIPEEEKHYEGSNA</sequence>
<evidence type="ECO:0000313" key="2">
    <source>
        <dbReference type="Proteomes" id="UP000663722"/>
    </source>
</evidence>
<gene>
    <name evidence="1" type="ORF">dnm_052910</name>
</gene>
<dbReference type="InterPro" id="IPR043128">
    <property type="entry name" value="Rev_trsase/Diguanyl_cyclase"/>
</dbReference>
<evidence type="ECO:0000313" key="1">
    <source>
        <dbReference type="EMBL" id="QTA89241.1"/>
    </source>
</evidence>
<dbReference type="EMBL" id="CP061800">
    <property type="protein sequence ID" value="QTA89241.1"/>
    <property type="molecule type" value="Genomic_DNA"/>
</dbReference>
<dbReference type="Gene3D" id="3.30.70.270">
    <property type="match status" value="1"/>
</dbReference>
<organism evidence="1 2">
    <name type="scientific">Desulfonema magnum</name>
    <dbReference type="NCBI Taxonomy" id="45655"/>
    <lineage>
        <taxon>Bacteria</taxon>
        <taxon>Pseudomonadati</taxon>
        <taxon>Thermodesulfobacteriota</taxon>
        <taxon>Desulfobacteria</taxon>
        <taxon>Desulfobacterales</taxon>
        <taxon>Desulfococcaceae</taxon>
        <taxon>Desulfonema</taxon>
    </lineage>
</organism>
<dbReference type="Proteomes" id="UP000663722">
    <property type="component" value="Chromosome"/>
</dbReference>
<keyword evidence="2" id="KW-1185">Reference proteome</keyword>
<proteinExistence type="predicted"/>